<comment type="caution">
    <text evidence="2">The sequence shown here is derived from an EMBL/GenBank/DDBJ whole genome shotgun (WGS) entry which is preliminary data.</text>
</comment>
<dbReference type="GO" id="GO:0005829">
    <property type="term" value="C:cytosol"/>
    <property type="evidence" value="ECO:0007669"/>
    <property type="project" value="TreeGrafter"/>
</dbReference>
<dbReference type="OrthoDB" id="9804656at2"/>
<dbReference type="SUPFAM" id="SSF55718">
    <property type="entry name" value="SCP-like"/>
    <property type="match status" value="1"/>
</dbReference>
<protein>
    <submittedName>
        <fullName evidence="2">SCP2 sterol-binding domain-containing protein</fullName>
    </submittedName>
</protein>
<organism evidence="2 3">
    <name type="scientific">Lentibacillus salicampi</name>
    <dbReference type="NCBI Taxonomy" id="175306"/>
    <lineage>
        <taxon>Bacteria</taxon>
        <taxon>Bacillati</taxon>
        <taxon>Bacillota</taxon>
        <taxon>Bacilli</taxon>
        <taxon>Bacillales</taxon>
        <taxon>Bacillaceae</taxon>
        <taxon>Lentibacillus</taxon>
    </lineage>
</organism>
<accession>A0A4Y9AEK2</accession>
<dbReference type="Gene3D" id="3.30.1050.10">
    <property type="entry name" value="SCP2 sterol-binding domain"/>
    <property type="match status" value="1"/>
</dbReference>
<dbReference type="PANTHER" id="PTHR10094:SF25">
    <property type="entry name" value="SCP2 STEROL-BINDING DOMAIN-CONTAINING PROTEIN 1"/>
    <property type="match status" value="1"/>
</dbReference>
<sequence>MAECVKPSTDEVFAMIDAAIKYDPAATDGKEGVYQFIITGDDDGLYQMIIDDDGPRTVEGEEKDAQVTLTIDQDDFRDMVGGTLNPTAAFMGGKLKIKGNMGLALKLQTVLNSFSF</sequence>
<dbReference type="InterPro" id="IPR036527">
    <property type="entry name" value="SCP2_sterol-bd_dom_sf"/>
</dbReference>
<dbReference type="RefSeq" id="WP_135108571.1">
    <property type="nucleotide sequence ID" value="NZ_SRHY01000002.1"/>
</dbReference>
<reference evidence="2 3" key="1">
    <citation type="submission" date="2019-03" db="EMBL/GenBank/DDBJ databases">
        <title>Genome sequence of Lentibacillus salicampi ATCC BAA-719.</title>
        <authorList>
            <person name="Maclea K.S."/>
            <person name="Simoes Junior M."/>
        </authorList>
    </citation>
    <scope>NUCLEOTIDE SEQUENCE [LARGE SCALE GENOMIC DNA]</scope>
    <source>
        <strain evidence="2 3">ATCC BAA-719</strain>
    </source>
</reference>
<dbReference type="EMBL" id="SRHY01000002">
    <property type="protein sequence ID" value="TFJ94256.1"/>
    <property type="molecule type" value="Genomic_DNA"/>
</dbReference>
<dbReference type="InterPro" id="IPR003033">
    <property type="entry name" value="SCP2_sterol-bd_dom"/>
</dbReference>
<dbReference type="AlphaFoldDB" id="A0A4Y9AEK2"/>
<evidence type="ECO:0000259" key="1">
    <source>
        <dbReference type="Pfam" id="PF02036"/>
    </source>
</evidence>
<name>A0A4Y9AEK2_9BACI</name>
<proteinExistence type="predicted"/>
<dbReference type="PANTHER" id="PTHR10094">
    <property type="entry name" value="STEROL CARRIER PROTEIN 2 SCP-2 FAMILY PROTEIN"/>
    <property type="match status" value="1"/>
</dbReference>
<dbReference type="Proteomes" id="UP000298484">
    <property type="component" value="Unassembled WGS sequence"/>
</dbReference>
<evidence type="ECO:0000313" key="3">
    <source>
        <dbReference type="Proteomes" id="UP000298484"/>
    </source>
</evidence>
<evidence type="ECO:0000313" key="2">
    <source>
        <dbReference type="EMBL" id="TFJ94256.1"/>
    </source>
</evidence>
<gene>
    <name evidence="2" type="ORF">E4U82_03090</name>
</gene>
<feature type="domain" description="SCP2" evidence="1">
    <location>
        <begin position="25"/>
        <end position="111"/>
    </location>
</feature>
<keyword evidence="3" id="KW-1185">Reference proteome</keyword>
<dbReference type="Pfam" id="PF02036">
    <property type="entry name" value="SCP2"/>
    <property type="match status" value="1"/>
</dbReference>